<proteinExistence type="predicted"/>
<evidence type="ECO:0000313" key="1">
    <source>
        <dbReference type="EMBL" id="KAI3374243.1"/>
    </source>
</evidence>
<keyword evidence="2" id="KW-1185">Reference proteome</keyword>
<protein>
    <submittedName>
        <fullName evidence="1">Uncharacterized protein</fullName>
    </submittedName>
</protein>
<sequence>MSSQVRLRLLPSARCLFDEPVQVKVGGLRSRQVVTMRARSTDDRGLLFSSTATYRADGRGEIHLDRDPSLGGSYVGVEPLGLLWSMRADTLHKRFIKSNSLKPHVVKFSVHEEEGEGRMLAEAINERLLMGDGVGSKGLGIVSRSKAGDIALSLASFVPEDDLNWDSKAYMELMVERLKRHGKDNFESVCYPGAGHYMEPPYGPYCPSSFNRFARMPVLWGGEARSQAAAEVHLWKKIQEFFKTYLRTESKLQKRCPPKSD</sequence>
<reference evidence="1" key="1">
    <citation type="submission" date="2022-04" db="EMBL/GenBank/DDBJ databases">
        <title>Jade perch genome.</title>
        <authorList>
            <person name="Chao B."/>
        </authorList>
    </citation>
    <scope>NUCLEOTIDE SEQUENCE</scope>
    <source>
        <strain evidence="1">CB-2022</strain>
    </source>
</reference>
<dbReference type="EMBL" id="CM041533">
    <property type="protein sequence ID" value="KAI3374243.1"/>
    <property type="molecule type" value="Genomic_DNA"/>
</dbReference>
<dbReference type="Proteomes" id="UP000831701">
    <property type="component" value="Chromosome 3"/>
</dbReference>
<name>A0ACB8X5M3_9TELE</name>
<comment type="caution">
    <text evidence="1">The sequence shown here is derived from an EMBL/GenBank/DDBJ whole genome shotgun (WGS) entry which is preliminary data.</text>
</comment>
<accession>A0ACB8X5M3</accession>
<evidence type="ECO:0000313" key="2">
    <source>
        <dbReference type="Proteomes" id="UP000831701"/>
    </source>
</evidence>
<gene>
    <name evidence="1" type="ORF">L3Q82_006086</name>
</gene>
<organism evidence="1 2">
    <name type="scientific">Scortum barcoo</name>
    <name type="common">barcoo grunter</name>
    <dbReference type="NCBI Taxonomy" id="214431"/>
    <lineage>
        <taxon>Eukaryota</taxon>
        <taxon>Metazoa</taxon>
        <taxon>Chordata</taxon>
        <taxon>Craniata</taxon>
        <taxon>Vertebrata</taxon>
        <taxon>Euteleostomi</taxon>
        <taxon>Actinopterygii</taxon>
        <taxon>Neopterygii</taxon>
        <taxon>Teleostei</taxon>
        <taxon>Neoteleostei</taxon>
        <taxon>Acanthomorphata</taxon>
        <taxon>Eupercaria</taxon>
        <taxon>Centrarchiformes</taxon>
        <taxon>Terapontoidei</taxon>
        <taxon>Terapontidae</taxon>
        <taxon>Scortum</taxon>
    </lineage>
</organism>